<name>A0A7C5QEM8_CALS0</name>
<dbReference type="Pfam" id="PF26485">
    <property type="entry name" value="DUF8156"/>
    <property type="match status" value="1"/>
</dbReference>
<evidence type="ECO:0000313" key="2">
    <source>
        <dbReference type="EMBL" id="HHK68632.1"/>
    </source>
</evidence>
<dbReference type="EMBL" id="DRWN01000047">
    <property type="protein sequence ID" value="HHK68632.1"/>
    <property type="molecule type" value="Genomic_DNA"/>
</dbReference>
<comment type="caution">
    <text evidence="2">The sequence shown here is derived from an EMBL/GenBank/DDBJ whole genome shotgun (WGS) entry which is preliminary data.</text>
</comment>
<proteinExistence type="predicted"/>
<evidence type="ECO:0000259" key="1">
    <source>
        <dbReference type="Pfam" id="PF26485"/>
    </source>
</evidence>
<feature type="domain" description="DUF8156" evidence="1">
    <location>
        <begin position="2"/>
        <end position="75"/>
    </location>
</feature>
<dbReference type="InterPro" id="IPR058469">
    <property type="entry name" value="DUF8156"/>
</dbReference>
<reference evidence="2" key="1">
    <citation type="journal article" date="2020" name="mSystems">
        <title>Genome- and Community-Level Interaction Insights into Carbon Utilization and Element Cycling Functions of Hydrothermarchaeota in Hydrothermal Sediment.</title>
        <authorList>
            <person name="Zhou Z."/>
            <person name="Liu Y."/>
            <person name="Xu W."/>
            <person name="Pan J."/>
            <person name="Luo Z.H."/>
            <person name="Li M."/>
        </authorList>
    </citation>
    <scope>NUCLEOTIDE SEQUENCE [LARGE SCALE GENOMIC DNA]</scope>
    <source>
        <strain evidence="2">SpSt-1056</strain>
    </source>
</reference>
<dbReference type="AlphaFoldDB" id="A0A7C5QEM8"/>
<accession>A0A7C5QEM8</accession>
<gene>
    <name evidence="2" type="ORF">ENM11_05715</name>
</gene>
<organism evidence="2">
    <name type="scientific">Caldiarchaeum subterraneum</name>
    <dbReference type="NCBI Taxonomy" id="311458"/>
    <lineage>
        <taxon>Archaea</taxon>
        <taxon>Nitrososphaerota</taxon>
        <taxon>Candidatus Caldarchaeales</taxon>
        <taxon>Candidatus Caldarchaeaceae</taxon>
        <taxon>Candidatus Caldarchaeum</taxon>
    </lineage>
</organism>
<sequence>MTYRQRLEAEIAEWASFRRALLKDERESFDRLVDYSYRYVHAGSMYPTRDAFDVFLMSALLSHEERLALLEKMLKVSMRVDGRLTL</sequence>
<protein>
    <recommendedName>
        <fullName evidence="1">DUF8156 domain-containing protein</fullName>
    </recommendedName>
</protein>